<name>A0A4U8T8X1_9HELI</name>
<feature type="transmembrane region" description="Helical" evidence="2">
    <location>
        <begin position="6"/>
        <end position="26"/>
    </location>
</feature>
<feature type="transmembrane region" description="Helical" evidence="2">
    <location>
        <begin position="432"/>
        <end position="451"/>
    </location>
</feature>
<keyword evidence="2" id="KW-1133">Transmembrane helix</keyword>
<dbReference type="AlphaFoldDB" id="A0A4U8T8X1"/>
<feature type="transmembrane region" description="Helical" evidence="2">
    <location>
        <begin position="919"/>
        <end position="938"/>
    </location>
</feature>
<feature type="transmembrane region" description="Helical" evidence="2">
    <location>
        <begin position="318"/>
        <end position="337"/>
    </location>
</feature>
<feature type="transmembrane region" description="Helical" evidence="2">
    <location>
        <begin position="790"/>
        <end position="816"/>
    </location>
</feature>
<dbReference type="STRING" id="1677920.LS71_06245"/>
<dbReference type="Pfam" id="PF10101">
    <property type="entry name" value="DUF2339"/>
    <property type="match status" value="1"/>
</dbReference>
<organism evidence="3 4">
    <name type="scientific">Helicobacter jaachi</name>
    <dbReference type="NCBI Taxonomy" id="1677920"/>
    <lineage>
        <taxon>Bacteria</taxon>
        <taxon>Pseudomonadati</taxon>
        <taxon>Campylobacterota</taxon>
        <taxon>Epsilonproteobacteria</taxon>
        <taxon>Campylobacterales</taxon>
        <taxon>Helicobacteraceae</taxon>
        <taxon>Helicobacter</taxon>
    </lineage>
</organism>
<feature type="transmembrane region" description="Helical" evidence="2">
    <location>
        <begin position="552"/>
        <end position="570"/>
    </location>
</feature>
<feature type="transmembrane region" description="Helical" evidence="2">
    <location>
        <begin position="873"/>
        <end position="899"/>
    </location>
</feature>
<dbReference type="RefSeq" id="WP_034355256.1">
    <property type="nucleotide sequence ID" value="NZ_JRPR02000010.1"/>
</dbReference>
<dbReference type="EMBL" id="JRPR02000010">
    <property type="protein sequence ID" value="TLD95187.1"/>
    <property type="molecule type" value="Genomic_DNA"/>
</dbReference>
<feature type="transmembrane region" description="Helical" evidence="2">
    <location>
        <begin position="514"/>
        <end position="532"/>
    </location>
</feature>
<feature type="transmembrane region" description="Helical" evidence="2">
    <location>
        <begin position="401"/>
        <end position="426"/>
    </location>
</feature>
<feature type="transmembrane region" description="Helical" evidence="2">
    <location>
        <begin position="294"/>
        <end position="312"/>
    </location>
</feature>
<gene>
    <name evidence="3" type="ORF">LS71_008490</name>
</gene>
<evidence type="ECO:0000256" key="2">
    <source>
        <dbReference type="SAM" id="Phobius"/>
    </source>
</evidence>
<dbReference type="PANTHER" id="PTHR38434">
    <property type="entry name" value="BLL2549 PROTEIN"/>
    <property type="match status" value="1"/>
</dbReference>
<feature type="transmembrane region" description="Helical" evidence="2">
    <location>
        <begin position="487"/>
        <end position="507"/>
    </location>
</feature>
<feature type="transmembrane region" description="Helical" evidence="2">
    <location>
        <begin position="344"/>
        <end position="362"/>
    </location>
</feature>
<dbReference type="PIRSF" id="PIRSF035905">
    <property type="entry name" value="UCP035905_mp"/>
    <property type="match status" value="1"/>
</dbReference>
<feature type="transmembrane region" description="Helical" evidence="2">
    <location>
        <begin position="644"/>
        <end position="665"/>
    </location>
</feature>
<feature type="transmembrane region" description="Helical" evidence="2">
    <location>
        <begin position="582"/>
        <end position="602"/>
    </location>
</feature>
<feature type="transmembrane region" description="Helical" evidence="2">
    <location>
        <begin position="158"/>
        <end position="177"/>
    </location>
</feature>
<feature type="transmembrane region" description="Helical" evidence="2">
    <location>
        <begin position="945"/>
        <end position="962"/>
    </location>
</feature>
<feature type="transmembrane region" description="Helical" evidence="2">
    <location>
        <begin position="974"/>
        <end position="996"/>
    </location>
</feature>
<feature type="transmembrane region" description="Helical" evidence="2">
    <location>
        <begin position="463"/>
        <end position="481"/>
    </location>
</feature>
<feature type="transmembrane region" description="Helical" evidence="2">
    <location>
        <begin position="266"/>
        <end position="287"/>
    </location>
</feature>
<feature type="compositionally biased region" description="Polar residues" evidence="1">
    <location>
        <begin position="87"/>
        <end position="103"/>
    </location>
</feature>
<feature type="transmembrane region" description="Helical" evidence="2">
    <location>
        <begin position="189"/>
        <end position="209"/>
    </location>
</feature>
<proteinExistence type="predicted"/>
<feature type="compositionally biased region" description="Low complexity" evidence="1">
    <location>
        <begin position="69"/>
        <end position="86"/>
    </location>
</feature>
<feature type="transmembrane region" description="Helical" evidence="2">
    <location>
        <begin position="828"/>
        <end position="849"/>
    </location>
</feature>
<evidence type="ECO:0000313" key="3">
    <source>
        <dbReference type="EMBL" id="TLD95187.1"/>
    </source>
</evidence>
<feature type="transmembrane region" description="Helical" evidence="2">
    <location>
        <begin position="752"/>
        <end position="769"/>
    </location>
</feature>
<feature type="transmembrane region" description="Helical" evidence="2">
    <location>
        <begin position="685"/>
        <end position="706"/>
    </location>
</feature>
<evidence type="ECO:0000256" key="1">
    <source>
        <dbReference type="SAM" id="MobiDB-lite"/>
    </source>
</evidence>
<keyword evidence="2" id="KW-0812">Transmembrane</keyword>
<dbReference type="PANTHER" id="PTHR38434:SF1">
    <property type="entry name" value="BLL2549 PROTEIN"/>
    <property type="match status" value="1"/>
</dbReference>
<feature type="compositionally biased region" description="Low complexity" evidence="1">
    <location>
        <begin position="125"/>
        <end position="135"/>
    </location>
</feature>
<feature type="transmembrane region" description="Helical" evidence="2">
    <location>
        <begin position="239"/>
        <end position="260"/>
    </location>
</feature>
<feature type="compositionally biased region" description="Polar residues" evidence="1">
    <location>
        <begin position="112"/>
        <end position="124"/>
    </location>
</feature>
<dbReference type="InterPro" id="IPR014600">
    <property type="entry name" value="UCP035905_mem"/>
</dbReference>
<reference evidence="3 4" key="1">
    <citation type="journal article" date="2014" name="Genome Announc.">
        <title>Draft genome sequences of eight enterohepatic helicobacter species isolated from both laboratory and wild rodents.</title>
        <authorList>
            <person name="Sheh A."/>
            <person name="Shen Z."/>
            <person name="Fox J.G."/>
        </authorList>
    </citation>
    <scope>NUCLEOTIDE SEQUENCE [LARGE SCALE GENOMIC DNA]</scope>
    <source>
        <strain evidence="3 4">MIT 09-6949</strain>
    </source>
</reference>
<dbReference type="InterPro" id="IPR019286">
    <property type="entry name" value="DUF2339_TM"/>
</dbReference>
<dbReference type="OrthoDB" id="5328990at2"/>
<feature type="transmembrane region" description="Helical" evidence="2">
    <location>
        <begin position="718"/>
        <end position="740"/>
    </location>
</feature>
<keyword evidence="4" id="KW-1185">Reference proteome</keyword>
<protein>
    <submittedName>
        <fullName evidence="3">DUF2339 domain-containing protein</fullName>
    </submittedName>
</protein>
<comment type="caution">
    <text evidence="3">The sequence shown here is derived from an EMBL/GenBank/DDBJ whole genome shotgun (WGS) entry which is preliminary data.</text>
</comment>
<feature type="transmembrane region" description="Helical" evidence="2">
    <location>
        <begin position="368"/>
        <end position="389"/>
    </location>
</feature>
<keyword evidence="2" id="KW-0472">Membrane</keyword>
<sequence length="1000" mass="113479">MEALILTLLGIIIFIFCGVIMGIIAYSRSANLKIEVFNLQRHIISLEAKLTAMQENQTAKDLARTHIIESSPTESSSTSHLASSPACTSHATSQPTTQQNMQVAPSKHTHTISDSASDSIMNPSHTTPHTTAHAPFPQTKSSQKDSLFSFERIFTQKVMVFVAGIFFILAAFFLIIYSLEHELITPAVRIGLCIGFSFMLMGFGFMLHINIHAKVRKSRAITLLNRITSRILPNSSPKIIDRISQTLIGSGFVVLFFSFYGGFKLYGFFGALTTFWLLGVSAFLALIICTRFGLIIGIFGLLGGFATPILLSNSSYNAPFLFSYLTCFYLLSCYFAIYKSQSRLLLPICWLLLWLYVFDFVLRQDYTLGARILCFMLIFMMFISSLFMLTRLDSKNTESSILFNPYFYCFMICAFVSLVPFSLYLISFAGKLGGLEYAFLALLCIITLLLPRLKYWNRHIGEKLLSSGIIFSFCLMFITLIGANAYFGTLSVFVLLFVIGILGNFFISAHKIWYLWLLFGVILGYVGLEYVYSYNNPTSLNVIAFTIVADYSPASLCFFALLIFTYHYIAARPQYRAKNIKIDALLWLLCAISLILLSTYHIENALLVKILNWYHLKVYALPALLCALYATLGKGARIGRISLLERDIAGFMYIIFFVAFVEFIYTDLSSSECFAFFLGVPEKLAQLSTMELILYALSLMFSLWILRKKDFRYKSVFFGAMFFVLLVVYIILFQALLYDVSAYLHIRLLEQYSHYPISILCIGLCLKYLPSLRDRIYAKALDSINHTLKYAFSMAFGVFLAKFILDLCCFLLLVLSSHSIAFTSTFDVISAFVWILFGVGAAMCALWWLCDKTLWLINMPQSTFNILKRAQEIIIFILLLGFIVIFVNGVSFIFTHTQVDLIFARFYPVSFSQMNWLEVYAYSFAFVFMGVVLLILCLKKDIKIFRFYSLGLFIIAALKVFFIDASSFSSIAKIILFLVMGVVFLGVSLVYSKFIFHNKT</sequence>
<feature type="region of interest" description="Disordered" evidence="1">
    <location>
        <begin position="69"/>
        <end position="139"/>
    </location>
</feature>
<accession>A0A4U8T8X1</accession>
<feature type="transmembrane region" description="Helical" evidence="2">
    <location>
        <begin position="614"/>
        <end position="632"/>
    </location>
</feature>
<dbReference type="Proteomes" id="UP000029733">
    <property type="component" value="Unassembled WGS sequence"/>
</dbReference>
<evidence type="ECO:0000313" key="4">
    <source>
        <dbReference type="Proteomes" id="UP000029733"/>
    </source>
</evidence>